<comment type="catalytic activity">
    <reaction evidence="9">
        <text>ATP + H2O = ADP + phosphate + H(+)</text>
        <dbReference type="Rhea" id="RHEA:13065"/>
        <dbReference type="ChEBI" id="CHEBI:15377"/>
        <dbReference type="ChEBI" id="CHEBI:15378"/>
        <dbReference type="ChEBI" id="CHEBI:30616"/>
        <dbReference type="ChEBI" id="CHEBI:43474"/>
        <dbReference type="ChEBI" id="CHEBI:456216"/>
        <dbReference type="EC" id="5.6.2.4"/>
    </reaction>
</comment>
<evidence type="ECO:0000256" key="10">
    <source>
        <dbReference type="PROSITE-ProRule" id="PRU00560"/>
    </source>
</evidence>
<organism evidence="12 13">
    <name type="scientific">Pseudanabaena cinerea FACHB-1277</name>
    <dbReference type="NCBI Taxonomy" id="2949581"/>
    <lineage>
        <taxon>Bacteria</taxon>
        <taxon>Bacillati</taxon>
        <taxon>Cyanobacteriota</taxon>
        <taxon>Cyanophyceae</taxon>
        <taxon>Pseudanabaenales</taxon>
        <taxon>Pseudanabaenaceae</taxon>
        <taxon>Pseudanabaena</taxon>
        <taxon>Pseudanabaena cinerea</taxon>
    </lineage>
</organism>
<protein>
    <recommendedName>
        <fullName evidence="8">DNA 3'-5' helicase</fullName>
        <ecNumber evidence="8">5.6.2.4</ecNumber>
    </recommendedName>
</protein>
<feature type="domain" description="UvrD-like helicase ATP-binding" evidence="11">
    <location>
        <begin position="220"/>
        <end position="506"/>
    </location>
</feature>
<evidence type="ECO:0000256" key="2">
    <source>
        <dbReference type="ARBA" id="ARBA00022741"/>
    </source>
</evidence>
<evidence type="ECO:0000256" key="8">
    <source>
        <dbReference type="ARBA" id="ARBA00034808"/>
    </source>
</evidence>
<dbReference type="GO" id="GO:0016787">
    <property type="term" value="F:hydrolase activity"/>
    <property type="evidence" value="ECO:0007669"/>
    <property type="project" value="UniProtKB-UniRule"/>
</dbReference>
<evidence type="ECO:0000313" key="12">
    <source>
        <dbReference type="EMBL" id="MBD2152486.1"/>
    </source>
</evidence>
<reference evidence="12" key="1">
    <citation type="journal article" date="2015" name="ISME J.">
        <title>Draft Genome Sequence of Streptomyces incarnatus NRRL8089, which Produces the Nucleoside Antibiotic Sinefungin.</title>
        <authorList>
            <person name="Oshima K."/>
            <person name="Hattori M."/>
            <person name="Shimizu H."/>
            <person name="Fukuda K."/>
            <person name="Nemoto M."/>
            <person name="Inagaki K."/>
            <person name="Tamura T."/>
        </authorList>
    </citation>
    <scope>NUCLEOTIDE SEQUENCE</scope>
    <source>
        <strain evidence="12">FACHB-1277</strain>
    </source>
</reference>
<dbReference type="Gene3D" id="3.40.50.300">
    <property type="entry name" value="P-loop containing nucleotide triphosphate hydrolases"/>
    <property type="match status" value="2"/>
</dbReference>
<dbReference type="InterPro" id="IPR000212">
    <property type="entry name" value="DNA_helicase_UvrD/REP"/>
</dbReference>
<dbReference type="Gene3D" id="3.30.2310.20">
    <property type="entry name" value="RelE-like"/>
    <property type="match status" value="1"/>
</dbReference>
<dbReference type="InterPro" id="IPR014017">
    <property type="entry name" value="DNA_helicase_UvrD-like_C"/>
</dbReference>
<gene>
    <name evidence="12" type="ORF">H6F44_20535</name>
</gene>
<dbReference type="AlphaFoldDB" id="A0A926UWG3"/>
<dbReference type="InterPro" id="IPR027417">
    <property type="entry name" value="P-loop_NTPase"/>
</dbReference>
<evidence type="ECO:0000256" key="9">
    <source>
        <dbReference type="ARBA" id="ARBA00048988"/>
    </source>
</evidence>
<dbReference type="InterPro" id="IPR007712">
    <property type="entry name" value="RelE/ParE_toxin"/>
</dbReference>
<dbReference type="InterPro" id="IPR014016">
    <property type="entry name" value="UvrD-like_ATP-bd"/>
</dbReference>
<dbReference type="Pfam" id="PF00580">
    <property type="entry name" value="UvrD-helicase"/>
    <property type="match status" value="1"/>
</dbReference>
<evidence type="ECO:0000256" key="6">
    <source>
        <dbReference type="ARBA" id="ARBA00023235"/>
    </source>
</evidence>
<dbReference type="PANTHER" id="PTHR11070:SF45">
    <property type="entry name" value="DNA 3'-5' HELICASE"/>
    <property type="match status" value="1"/>
</dbReference>
<evidence type="ECO:0000256" key="3">
    <source>
        <dbReference type="ARBA" id="ARBA00022801"/>
    </source>
</evidence>
<dbReference type="Proteomes" id="UP000631421">
    <property type="component" value="Unassembled WGS sequence"/>
</dbReference>
<evidence type="ECO:0000256" key="5">
    <source>
        <dbReference type="ARBA" id="ARBA00022840"/>
    </source>
</evidence>
<evidence type="ECO:0000259" key="11">
    <source>
        <dbReference type="PROSITE" id="PS51198"/>
    </source>
</evidence>
<keyword evidence="13" id="KW-1185">Reference proteome</keyword>
<dbReference type="GO" id="GO:0005829">
    <property type="term" value="C:cytosol"/>
    <property type="evidence" value="ECO:0007669"/>
    <property type="project" value="TreeGrafter"/>
</dbReference>
<dbReference type="GO" id="GO:0003677">
    <property type="term" value="F:DNA binding"/>
    <property type="evidence" value="ECO:0007669"/>
    <property type="project" value="InterPro"/>
</dbReference>
<dbReference type="PANTHER" id="PTHR11070">
    <property type="entry name" value="UVRD / RECB / PCRA DNA HELICASE FAMILY MEMBER"/>
    <property type="match status" value="1"/>
</dbReference>
<dbReference type="EMBL" id="JACJPY010000110">
    <property type="protein sequence ID" value="MBD2152486.1"/>
    <property type="molecule type" value="Genomic_DNA"/>
</dbReference>
<keyword evidence="1" id="KW-1277">Toxin-antitoxin system</keyword>
<dbReference type="Pfam" id="PF05016">
    <property type="entry name" value="ParE_toxin"/>
    <property type="match status" value="1"/>
</dbReference>
<evidence type="ECO:0000256" key="1">
    <source>
        <dbReference type="ARBA" id="ARBA00022649"/>
    </source>
</evidence>
<name>A0A926UWG3_9CYAN</name>
<dbReference type="SUPFAM" id="SSF52540">
    <property type="entry name" value="P-loop containing nucleoside triphosphate hydrolases"/>
    <property type="match status" value="1"/>
</dbReference>
<dbReference type="Pfam" id="PF13361">
    <property type="entry name" value="UvrD_C"/>
    <property type="match status" value="1"/>
</dbReference>
<evidence type="ECO:0000256" key="4">
    <source>
        <dbReference type="ARBA" id="ARBA00022806"/>
    </source>
</evidence>
<dbReference type="SUPFAM" id="SSF143011">
    <property type="entry name" value="RelE-like"/>
    <property type="match status" value="1"/>
</dbReference>
<dbReference type="EC" id="5.6.2.4" evidence="8"/>
<dbReference type="InterPro" id="IPR035093">
    <property type="entry name" value="RelE/ParE_toxin_dom_sf"/>
</dbReference>
<feature type="binding site" evidence="10">
    <location>
        <begin position="241"/>
        <end position="248"/>
    </location>
    <ligand>
        <name>ATP</name>
        <dbReference type="ChEBI" id="CHEBI:30616"/>
    </ligand>
</feature>
<accession>A0A926UWG3</accession>
<reference evidence="12" key="2">
    <citation type="submission" date="2020-08" db="EMBL/GenBank/DDBJ databases">
        <authorList>
            <person name="Chen M."/>
            <person name="Teng W."/>
            <person name="Zhao L."/>
            <person name="Hu C."/>
            <person name="Zhou Y."/>
            <person name="Han B."/>
            <person name="Song L."/>
            <person name="Shu W."/>
        </authorList>
    </citation>
    <scope>NUCLEOTIDE SEQUENCE</scope>
    <source>
        <strain evidence="12">FACHB-1277</strain>
    </source>
</reference>
<keyword evidence="3 10" id="KW-0378">Hydrolase</keyword>
<keyword evidence="2 10" id="KW-0547">Nucleotide-binding</keyword>
<dbReference type="GO" id="GO:0043138">
    <property type="term" value="F:3'-5' DNA helicase activity"/>
    <property type="evidence" value="ECO:0007669"/>
    <property type="project" value="UniProtKB-EC"/>
</dbReference>
<dbReference type="GO" id="GO:0000725">
    <property type="term" value="P:recombinational repair"/>
    <property type="evidence" value="ECO:0007669"/>
    <property type="project" value="TreeGrafter"/>
</dbReference>
<evidence type="ECO:0000256" key="7">
    <source>
        <dbReference type="ARBA" id="ARBA00034617"/>
    </source>
</evidence>
<comment type="caution">
    <text evidence="12">The sequence shown here is derived from an EMBL/GenBank/DDBJ whole genome shotgun (WGS) entry which is preliminary data.</text>
</comment>
<evidence type="ECO:0000313" key="13">
    <source>
        <dbReference type="Proteomes" id="UP000631421"/>
    </source>
</evidence>
<keyword evidence="5 10" id="KW-0067">ATP-binding</keyword>
<proteinExistence type="predicted"/>
<keyword evidence="6" id="KW-0413">Isomerase</keyword>
<dbReference type="GO" id="GO:0005524">
    <property type="term" value="F:ATP binding"/>
    <property type="evidence" value="ECO:0007669"/>
    <property type="project" value="UniProtKB-UniRule"/>
</dbReference>
<dbReference type="PROSITE" id="PS51198">
    <property type="entry name" value="UVRD_HELICASE_ATP_BIND"/>
    <property type="match status" value="1"/>
</dbReference>
<keyword evidence="4 10" id="KW-0347">Helicase</keyword>
<comment type="catalytic activity">
    <reaction evidence="7">
        <text>Couples ATP hydrolysis with the unwinding of duplex DNA by translocating in the 3'-5' direction.</text>
        <dbReference type="EC" id="5.6.2.4"/>
    </reaction>
</comment>
<sequence length="699" mass="79060">MMTFSLTFTQTFFNELIGIPQNVSKRVSKATKLLERDPISAEGDAKKLKGYENVYRIRIGDYRLFYAIGTGWVKLLSVRKRNERTYETEIPNVVAPETTLDRQSVKPKKVAVSSGFSWDRGDEVKVLDEAKALTKLPFALTEEILRQWQIPSSYWAAIAKVDSAEALLELDMPDRFLNVILDNLYPRAIEEIERQPEFVLKQAEDLDRYFAGDLSAFLLKLSDEQEKLIQFGSNGTVLIKGGAGTGKSTLALYRIKKLVEQGCTSILFTTYTNALVSYSEQLLEQLLGCPPAEKGVEVTTIDAIARRYFVTTGKATPFIDRDKSLTLLAQALEKTNIPAHNVFDRQVKLQTLQKLGLPYLLDEILQVIENWGIRTLDDYIAHDRRGRAVPLRQNIREAIWAVYETWEQLLAEKGSLTWEQLRRKALTVAQNLETKPYQAIVIDEAQDFSPVALRFLLNLVPNFDNIYITADASQSIYQRGFSWKQIHEDLKVAGRTLILKQNYRNTQQIAIACTEILLGTEAGDPECLQQIPSLHIGDPPLLFLSNNQDQELAAIRDFLVDSAKRFRLPLHGSAILCPNNYSAETYAKQLTQLGLKAKFVSGKKIDLKAPYIKVLTLYSAKGLEFPFVVVTGLAAGNFPSFNSDLPTEEHSKIRDEQRRLFYVGCSRAMRSLMVCGSSSHPSEFIENLKAPYWQTKTCN</sequence>